<dbReference type="InterPro" id="IPR013924">
    <property type="entry name" value="RNase_H2_suC"/>
</dbReference>
<evidence type="ECO:0000313" key="1">
    <source>
        <dbReference type="Proteomes" id="UP000829291"/>
    </source>
</evidence>
<dbReference type="RefSeq" id="XP_015510435.1">
    <property type="nucleotide sequence ID" value="XM_015654949.2"/>
</dbReference>
<organism evidence="2">
    <name type="scientific">Neodiprion lecontei</name>
    <name type="common">Redheaded pine sawfly</name>
    <dbReference type="NCBI Taxonomy" id="441921"/>
    <lineage>
        <taxon>Eukaryota</taxon>
        <taxon>Metazoa</taxon>
        <taxon>Ecdysozoa</taxon>
        <taxon>Arthropoda</taxon>
        <taxon>Hexapoda</taxon>
        <taxon>Insecta</taxon>
        <taxon>Pterygota</taxon>
        <taxon>Neoptera</taxon>
        <taxon>Endopterygota</taxon>
        <taxon>Hymenoptera</taxon>
        <taxon>Tenthredinoidea</taxon>
        <taxon>Diprionidae</taxon>
        <taxon>Diprioninae</taxon>
        <taxon>Neodiprion</taxon>
    </lineage>
</organism>
<proteinExistence type="predicted"/>
<dbReference type="GO" id="GO:0032299">
    <property type="term" value="C:ribonuclease H2 complex"/>
    <property type="evidence" value="ECO:0007669"/>
    <property type="project" value="InterPro"/>
</dbReference>
<reference evidence="2" key="1">
    <citation type="submission" date="2025-08" db="UniProtKB">
        <authorList>
            <consortium name="RefSeq"/>
        </authorList>
    </citation>
    <scope>IDENTIFICATION</scope>
    <source>
        <tissue evidence="2">Thorax and Abdomen</tissue>
    </source>
</reference>
<sequence>MAIHLNLKKEILTSEKESVLHLMPCDIHGDEPALVSSYFTPYIRRKDDEHLTTSFRGYPLQGKTITLPKGYTGLVLHESKNAESESLDRNLFATGKFTQFTYWNYDKLPSKNDAVVAALEWIDIAEALHSNDDDVAN</sequence>
<dbReference type="KEGG" id="nlo:107217427"/>
<dbReference type="PANTHER" id="PTHR47204:SF1">
    <property type="entry name" value="RIBONUCLEASE H2 SUBUNIT C"/>
    <property type="match status" value="1"/>
</dbReference>
<dbReference type="CDD" id="cd09271">
    <property type="entry name" value="RNase_H2-C"/>
    <property type="match status" value="1"/>
</dbReference>
<dbReference type="PANTHER" id="PTHR47204">
    <property type="entry name" value="OS02G0168900 PROTEIN"/>
    <property type="match status" value="1"/>
</dbReference>
<dbReference type="Gene3D" id="2.40.128.680">
    <property type="match status" value="1"/>
</dbReference>
<dbReference type="Proteomes" id="UP000829291">
    <property type="component" value="Chromosome 7"/>
</dbReference>
<dbReference type="AlphaFoldDB" id="A0A6J0B5V6"/>
<dbReference type="GeneID" id="107217427"/>
<dbReference type="GO" id="GO:0006401">
    <property type="term" value="P:RNA catabolic process"/>
    <property type="evidence" value="ECO:0007669"/>
    <property type="project" value="InterPro"/>
</dbReference>
<dbReference type="OrthoDB" id="6222486at2759"/>
<dbReference type="Pfam" id="PF08615">
    <property type="entry name" value="RNase_H2_suC"/>
    <property type="match status" value="1"/>
</dbReference>
<gene>
    <name evidence="2" type="primary">LOC107217427</name>
</gene>
<accession>A0A6J0B5V6</accession>
<dbReference type="FunCoup" id="A0A6J0B5V6">
    <property type="interactions" value="98"/>
</dbReference>
<protein>
    <submittedName>
        <fullName evidence="2">Ribonuclease H2 subunit C</fullName>
    </submittedName>
</protein>
<keyword evidence="1" id="KW-1185">Reference proteome</keyword>
<name>A0A6J0B5V6_NEOLC</name>
<evidence type="ECO:0000313" key="2">
    <source>
        <dbReference type="RefSeq" id="XP_015510435.1"/>
    </source>
</evidence>
<dbReference type="InParanoid" id="A0A6J0B5V6"/>